<reference evidence="1 2" key="1">
    <citation type="submission" date="2018-11" db="EMBL/GenBank/DDBJ databases">
        <authorList>
            <consortium name="Pathogen Informatics"/>
        </authorList>
    </citation>
    <scope>NUCLEOTIDE SEQUENCE [LARGE SCALE GENOMIC DNA]</scope>
</reference>
<protein>
    <submittedName>
        <fullName evidence="1">Uncharacterized protein</fullName>
    </submittedName>
</protein>
<proteinExistence type="predicted"/>
<dbReference type="Proteomes" id="UP000270094">
    <property type="component" value="Unassembled WGS sequence"/>
</dbReference>
<name>A0A3P7LKU5_STRVU</name>
<dbReference type="EMBL" id="UYYB01106564">
    <property type="protein sequence ID" value="VDM79848.1"/>
    <property type="molecule type" value="Genomic_DNA"/>
</dbReference>
<sequence length="59" mass="6368">MRTRGEPSRTRRRRRNALVIAARTTKTAHCGCRSAANGKTAALAISSDSREQRAAASGR</sequence>
<evidence type="ECO:0000313" key="2">
    <source>
        <dbReference type="Proteomes" id="UP000270094"/>
    </source>
</evidence>
<keyword evidence="2" id="KW-1185">Reference proteome</keyword>
<gene>
    <name evidence="1" type="ORF">SVUK_LOCUS14846</name>
</gene>
<dbReference type="AlphaFoldDB" id="A0A3P7LKU5"/>
<evidence type="ECO:0000313" key="1">
    <source>
        <dbReference type="EMBL" id="VDM79848.1"/>
    </source>
</evidence>
<organism evidence="1 2">
    <name type="scientific">Strongylus vulgaris</name>
    <name type="common">Blood worm</name>
    <dbReference type="NCBI Taxonomy" id="40348"/>
    <lineage>
        <taxon>Eukaryota</taxon>
        <taxon>Metazoa</taxon>
        <taxon>Ecdysozoa</taxon>
        <taxon>Nematoda</taxon>
        <taxon>Chromadorea</taxon>
        <taxon>Rhabditida</taxon>
        <taxon>Rhabditina</taxon>
        <taxon>Rhabditomorpha</taxon>
        <taxon>Strongyloidea</taxon>
        <taxon>Strongylidae</taxon>
        <taxon>Strongylus</taxon>
    </lineage>
</organism>
<accession>A0A3P7LKU5</accession>